<dbReference type="GO" id="GO:0006895">
    <property type="term" value="P:Golgi to endosome transport"/>
    <property type="evidence" value="ECO:0007669"/>
    <property type="project" value="TreeGrafter"/>
</dbReference>
<dbReference type="EMBL" id="AAFW02000036">
    <property type="protein sequence ID" value="EDN63522.1"/>
    <property type="molecule type" value="Genomic_DNA"/>
</dbReference>
<feature type="compositionally biased region" description="Polar residues" evidence="7">
    <location>
        <begin position="293"/>
        <end position="305"/>
    </location>
</feature>
<evidence type="ECO:0000256" key="7">
    <source>
        <dbReference type="SAM" id="MobiDB-lite"/>
    </source>
</evidence>
<name>A6ZPM0_YEAS7</name>
<evidence type="ECO:0000256" key="6">
    <source>
        <dbReference type="ARBA" id="ARBA00023180"/>
    </source>
</evidence>
<dbReference type="GO" id="GO:0005794">
    <property type="term" value="C:Golgi apparatus"/>
    <property type="evidence" value="ECO:0007669"/>
    <property type="project" value="TreeGrafter"/>
</dbReference>
<comment type="caution">
    <text evidence="10">The sequence shown here is derived from an EMBL/GenBank/DDBJ whole genome shotgun (WGS) entry which is preliminary data.</text>
</comment>
<sequence length="353" mass="39400">LFGKAKNMGSGSFRTYTIDFRNIFERQCEFDITGKKRADFKYSPLGSRTGCLFGHQTEFLRKTDEKCFIGNIPLSEFSRNVKNCSCTRQDFECDYNFYKASDGTCKLVKGLSSANGADICKKEPDLIEYYDSSGYRKIPLSTCKGGLKLDAHLAPHPCPGKEKAFREKYPINTGAYALVFVTILLVIFFAAWFVYDRGIRRNGGFSRFEEIRLGDDGLIENNRTDRVVNIIVRLGLCISLITKSVFQRAKAGTAQLSSKFRARFGNKKGATYSSLLHDQLSDEPDGLHEDSNDLSSFRGQGSNSEIEQEDVDTSQQEHTSRTDLLGASNIPDALPARSASHESDLAAARSEDK</sequence>
<dbReference type="Pfam" id="PF15901">
    <property type="entry name" value="Sortilin_C"/>
    <property type="match status" value="1"/>
</dbReference>
<keyword evidence="2 8" id="KW-0812">Transmembrane</keyword>
<feature type="transmembrane region" description="Helical" evidence="8">
    <location>
        <begin position="175"/>
        <end position="195"/>
    </location>
</feature>
<feature type="compositionally biased region" description="Basic and acidic residues" evidence="7">
    <location>
        <begin position="339"/>
        <end position="353"/>
    </location>
</feature>
<keyword evidence="3" id="KW-0677">Repeat</keyword>
<gene>
    <name evidence="10" type="ORF">SCY_2830</name>
</gene>
<evidence type="ECO:0000313" key="11">
    <source>
        <dbReference type="Proteomes" id="UP000007060"/>
    </source>
</evidence>
<dbReference type="HOGENOM" id="CLU_960447_0_0_1"/>
<dbReference type="OrthoDB" id="443634at2759"/>
<reference evidence="10 11" key="1">
    <citation type="journal article" date="2007" name="Proc. Natl. Acad. Sci. U.S.A.">
        <title>Genome sequencing and comparative analysis of Saccharomyces cerevisiae strain YJM789.</title>
        <authorList>
            <person name="Wei W."/>
            <person name="McCusker J.H."/>
            <person name="Hyman R.W."/>
            <person name="Jones T."/>
            <person name="Ning Y."/>
            <person name="Cao Z."/>
            <person name="Gu Z."/>
            <person name="Bruno D."/>
            <person name="Miranda M."/>
            <person name="Nguyen M."/>
            <person name="Wilhelmy J."/>
            <person name="Komp C."/>
            <person name="Tamse R."/>
            <person name="Wang X."/>
            <person name="Jia P."/>
            <person name="Luedi P."/>
            <person name="Oefner P.J."/>
            <person name="David L."/>
            <person name="Dietrich F.S."/>
            <person name="Li Y."/>
            <person name="Davis R.W."/>
            <person name="Steinmetz L.M."/>
        </authorList>
    </citation>
    <scope>NUCLEOTIDE SEQUENCE [LARGE SCALE GENOMIC DNA]</scope>
    <source>
        <strain evidence="10 11">YJM789</strain>
    </source>
</reference>
<dbReference type="GO" id="GO:0016020">
    <property type="term" value="C:membrane"/>
    <property type="evidence" value="ECO:0007669"/>
    <property type="project" value="UniProtKB-SubCell"/>
</dbReference>
<dbReference type="InterPro" id="IPR050310">
    <property type="entry name" value="VPS10-sortilin"/>
</dbReference>
<evidence type="ECO:0000256" key="1">
    <source>
        <dbReference type="ARBA" id="ARBA00004370"/>
    </source>
</evidence>
<dbReference type="GO" id="GO:0006623">
    <property type="term" value="P:protein targeting to vacuole"/>
    <property type="evidence" value="ECO:0007669"/>
    <property type="project" value="TreeGrafter"/>
</dbReference>
<evidence type="ECO:0000256" key="5">
    <source>
        <dbReference type="ARBA" id="ARBA00023136"/>
    </source>
</evidence>
<organism evidence="10 11">
    <name type="scientific">Saccharomyces cerevisiae (strain YJM789)</name>
    <name type="common">Baker's yeast</name>
    <dbReference type="NCBI Taxonomy" id="307796"/>
    <lineage>
        <taxon>Eukaryota</taxon>
        <taxon>Fungi</taxon>
        <taxon>Dikarya</taxon>
        <taxon>Ascomycota</taxon>
        <taxon>Saccharomycotina</taxon>
        <taxon>Saccharomycetes</taxon>
        <taxon>Saccharomycetales</taxon>
        <taxon>Saccharomycetaceae</taxon>
        <taxon>Saccharomyces</taxon>
    </lineage>
</organism>
<dbReference type="PANTHER" id="PTHR12106:SF27">
    <property type="entry name" value="SORTILIN-RELATED RECEPTOR"/>
    <property type="match status" value="1"/>
</dbReference>
<evidence type="ECO:0000256" key="3">
    <source>
        <dbReference type="ARBA" id="ARBA00022737"/>
    </source>
</evidence>
<evidence type="ECO:0000259" key="9">
    <source>
        <dbReference type="Pfam" id="PF15901"/>
    </source>
</evidence>
<dbReference type="AlphaFoldDB" id="A6ZPM0"/>
<dbReference type="GO" id="GO:0006896">
    <property type="term" value="P:Golgi to vacuole transport"/>
    <property type="evidence" value="ECO:0007669"/>
    <property type="project" value="TreeGrafter"/>
</dbReference>
<dbReference type="PANTHER" id="PTHR12106">
    <property type="entry name" value="SORTILIN RELATED"/>
    <property type="match status" value="1"/>
</dbReference>
<evidence type="ECO:0000256" key="2">
    <source>
        <dbReference type="ARBA" id="ARBA00022692"/>
    </source>
</evidence>
<evidence type="ECO:0000256" key="4">
    <source>
        <dbReference type="ARBA" id="ARBA00022989"/>
    </source>
</evidence>
<dbReference type="GO" id="GO:0005829">
    <property type="term" value="C:cytosol"/>
    <property type="evidence" value="ECO:0007669"/>
    <property type="project" value="GOC"/>
</dbReference>
<protein>
    <recommendedName>
        <fullName evidence="9">Sortilin C-terminal domain-containing protein</fullName>
    </recommendedName>
</protein>
<feature type="domain" description="Sortilin C-terminal" evidence="9">
    <location>
        <begin position="1"/>
        <end position="158"/>
    </location>
</feature>
<accession>A6ZPM0</accession>
<evidence type="ECO:0000256" key="8">
    <source>
        <dbReference type="SAM" id="Phobius"/>
    </source>
</evidence>
<dbReference type="Proteomes" id="UP000007060">
    <property type="component" value="Unassembled WGS sequence"/>
</dbReference>
<keyword evidence="6" id="KW-0325">Glycoprotein</keyword>
<dbReference type="Gene3D" id="3.30.60.270">
    <property type="match status" value="1"/>
</dbReference>
<feature type="region of interest" description="Disordered" evidence="7">
    <location>
        <begin position="281"/>
        <end position="353"/>
    </location>
</feature>
<keyword evidence="5 8" id="KW-0472">Membrane</keyword>
<dbReference type="InterPro" id="IPR031777">
    <property type="entry name" value="Sortilin_C"/>
</dbReference>
<evidence type="ECO:0000313" key="10">
    <source>
        <dbReference type="EMBL" id="EDN63522.1"/>
    </source>
</evidence>
<feature type="non-terminal residue" evidence="10">
    <location>
        <position position="1"/>
    </location>
</feature>
<keyword evidence="4 8" id="KW-1133">Transmembrane helix</keyword>
<dbReference type="FunFam" id="3.30.60.270:FF:000005">
    <property type="entry name" value="Sortilin"/>
    <property type="match status" value="1"/>
</dbReference>
<proteinExistence type="predicted"/>
<comment type="subcellular location">
    <subcellularLocation>
        <location evidence="1">Membrane</location>
    </subcellularLocation>
</comment>